<evidence type="ECO:0000313" key="2">
    <source>
        <dbReference type="Proteomes" id="UP000615446"/>
    </source>
</evidence>
<dbReference type="EMBL" id="BLAL01000285">
    <property type="protein sequence ID" value="GET00445.1"/>
    <property type="molecule type" value="Genomic_DNA"/>
</dbReference>
<evidence type="ECO:0000313" key="1">
    <source>
        <dbReference type="EMBL" id="GET00445.1"/>
    </source>
</evidence>
<protein>
    <submittedName>
        <fullName evidence="1">Uncharacterized protein</fullName>
    </submittedName>
</protein>
<dbReference type="AlphaFoldDB" id="A0A8H3R571"/>
<name>A0A8H3R571_9GLOM</name>
<comment type="caution">
    <text evidence="1">The sequence shown here is derived from an EMBL/GenBank/DDBJ whole genome shotgun (WGS) entry which is preliminary data.</text>
</comment>
<dbReference type="Proteomes" id="UP000615446">
    <property type="component" value="Unassembled WGS sequence"/>
</dbReference>
<accession>A0A8H3R571</accession>
<reference evidence="1" key="1">
    <citation type="submission" date="2019-10" db="EMBL/GenBank/DDBJ databases">
        <title>Conservation and host-specific expression of non-tandemly repeated heterogenous ribosome RNA gene in arbuscular mycorrhizal fungi.</title>
        <authorList>
            <person name="Maeda T."/>
            <person name="Kobayashi Y."/>
            <person name="Nakagawa T."/>
            <person name="Ezawa T."/>
            <person name="Yamaguchi K."/>
            <person name="Bino T."/>
            <person name="Nishimoto Y."/>
            <person name="Shigenobu S."/>
            <person name="Kawaguchi M."/>
        </authorList>
    </citation>
    <scope>NUCLEOTIDE SEQUENCE</scope>
    <source>
        <strain evidence="1">HR1</strain>
    </source>
</reference>
<sequence length="79" mass="9045">MLTLEKLDKSNLLDLLLSDFRKTRYIVRLLENWTNPNLCSELLKAWTNAHLLNYFKIEGCVVSVAPKKSTVAQLSYSAT</sequence>
<proteinExistence type="predicted"/>
<gene>
    <name evidence="1" type="ORF">RCL2_002690000</name>
</gene>
<organism evidence="1 2">
    <name type="scientific">Rhizophagus clarus</name>
    <dbReference type="NCBI Taxonomy" id="94130"/>
    <lineage>
        <taxon>Eukaryota</taxon>
        <taxon>Fungi</taxon>
        <taxon>Fungi incertae sedis</taxon>
        <taxon>Mucoromycota</taxon>
        <taxon>Glomeromycotina</taxon>
        <taxon>Glomeromycetes</taxon>
        <taxon>Glomerales</taxon>
        <taxon>Glomeraceae</taxon>
        <taxon>Rhizophagus</taxon>
    </lineage>
</organism>